<dbReference type="AlphaFoldDB" id="A0A163IQE2"/>
<proteinExistence type="predicted"/>
<dbReference type="InterPro" id="IPR043129">
    <property type="entry name" value="ATPase_NBD"/>
</dbReference>
<dbReference type="PANTHER" id="PTHR14187">
    <property type="entry name" value="ALPHA KINASE/ELONGATION FACTOR 2 KINASE"/>
    <property type="match status" value="1"/>
</dbReference>
<feature type="compositionally biased region" description="Low complexity" evidence="3">
    <location>
        <begin position="670"/>
        <end position="679"/>
    </location>
</feature>
<feature type="compositionally biased region" description="Basic and acidic residues" evidence="3">
    <location>
        <begin position="709"/>
        <end position="719"/>
    </location>
</feature>
<sequence>MSQPFNHDSYSYVVGIDFGTTYSGCCYAFTKDTFDDFQDITAWPKQRNAAYPKTPTVIMYKKDSQQVASWGDAARAQSERPNLQDHLLEKFKLYLDEAMSTTLGPLPNGLTALQVIADYLRSLHGYICDTMKRGFAQNYHPHQYRYCLTVPATWSDQAKAIMREAAIMAGMIDRNDPSERLSLISEPEAAALYCQKTCDQFKLVHGQRFMICDAGGGTVDLIVFEINDTGTERSLKEVTKGSGDTCGSTFLDKNMEQLIRDRFKHFGDVNPRAMEQMMTVFVEKIKPQFDDDDEDHFIPIPFAMGYPNSDNAEAGIMDGTLMFTADELKAKVFDPVVHRVLQLISNQLDGSALKPVDAIFMVGGFGKSNYLHRRVNESFVPRVKFVGIPPRAEMAVVRGAVYFGLNPRIVAQRVSRRTYGLNSQIPFDYQLDPVSNRVMVGSAQYCRERFSVYVYKGQPIGLDECVTKKYLVTYPHGTETDLYAYDDDGTPPRLVSDPKVNLVARFPVKMPTFEGVHRGQQLTMTVNMFFGQTEIKIEVLILDRRCVFTSRLDLLTADSMQSLPPPYTSPTLSSTSSHGSWPASSSPPTPTLPMIAVRGKPDEIVGAIKPDDSSSILPVGATLNKPHQSGPGSPLPTDKHQMTSPLILTSTHQPSSSSNKTLPPPPPPSSSTSSTKELQQPPPPLSQPSTSDEKTLAQQGEAITLLVQNDEKTLTDPHTSEPAYSDVSATHSSIRLAPPLPSPSPSPTTTLTTAAPIHAKKKSFRNKLLGKLKLA</sequence>
<accession>A0A163IQE2</accession>
<evidence type="ECO:0000256" key="3">
    <source>
        <dbReference type="SAM" id="MobiDB-lite"/>
    </source>
</evidence>
<dbReference type="InterPro" id="IPR013126">
    <property type="entry name" value="Hsp_70_fam"/>
</dbReference>
<dbReference type="EMBL" id="LT549931">
    <property type="protein sequence ID" value="SAL94782.1"/>
    <property type="molecule type" value="Genomic_DNA"/>
</dbReference>
<organism evidence="4">
    <name type="scientific">Absidia glauca</name>
    <name type="common">Pin mould</name>
    <dbReference type="NCBI Taxonomy" id="4829"/>
    <lineage>
        <taxon>Eukaryota</taxon>
        <taxon>Fungi</taxon>
        <taxon>Fungi incertae sedis</taxon>
        <taxon>Mucoromycota</taxon>
        <taxon>Mucoromycotina</taxon>
        <taxon>Mucoromycetes</taxon>
        <taxon>Mucorales</taxon>
        <taxon>Cunninghamellaceae</taxon>
        <taxon>Absidia</taxon>
    </lineage>
</organism>
<dbReference type="SUPFAM" id="SSF53067">
    <property type="entry name" value="Actin-like ATPase domain"/>
    <property type="match status" value="2"/>
</dbReference>
<name>A0A163IQE2_ABSGL</name>
<dbReference type="Gene3D" id="3.90.640.10">
    <property type="entry name" value="Actin, Chain A, domain 4"/>
    <property type="match status" value="1"/>
</dbReference>
<keyword evidence="1" id="KW-0547">Nucleotide-binding</keyword>
<dbReference type="Pfam" id="PF00012">
    <property type="entry name" value="HSP70"/>
    <property type="match status" value="1"/>
</dbReference>
<feature type="compositionally biased region" description="Low complexity" evidence="3">
    <location>
        <begin position="569"/>
        <end position="584"/>
    </location>
</feature>
<dbReference type="GO" id="GO:0005524">
    <property type="term" value="F:ATP binding"/>
    <property type="evidence" value="ECO:0007669"/>
    <property type="project" value="UniProtKB-KW"/>
</dbReference>
<evidence type="ECO:0000256" key="1">
    <source>
        <dbReference type="ARBA" id="ARBA00022741"/>
    </source>
</evidence>
<feature type="region of interest" description="Disordered" evidence="3">
    <location>
        <begin position="559"/>
        <end position="758"/>
    </location>
</feature>
<gene>
    <name evidence="4" type="primary">ABSGL_00068.1 scaffold 129</name>
</gene>
<evidence type="ECO:0000313" key="5">
    <source>
        <dbReference type="Proteomes" id="UP000078561"/>
    </source>
</evidence>
<keyword evidence="2" id="KW-0067">ATP-binding</keyword>
<dbReference type="CDD" id="cd10229">
    <property type="entry name" value="ASKHA_NBD_HSP70_HSPA12"/>
    <property type="match status" value="1"/>
</dbReference>
<feature type="compositionally biased region" description="Polar residues" evidence="3">
    <location>
        <begin position="642"/>
        <end position="653"/>
    </location>
</feature>
<dbReference type="Gene3D" id="3.30.420.40">
    <property type="match status" value="2"/>
</dbReference>
<evidence type="ECO:0000313" key="4">
    <source>
        <dbReference type="EMBL" id="SAL94782.1"/>
    </source>
</evidence>
<keyword evidence="5" id="KW-1185">Reference proteome</keyword>
<reference evidence="4" key="1">
    <citation type="submission" date="2016-04" db="EMBL/GenBank/DDBJ databases">
        <authorList>
            <person name="Evans L.H."/>
            <person name="Alamgir A."/>
            <person name="Owens N."/>
            <person name="Weber N.D."/>
            <person name="Virtaneva K."/>
            <person name="Barbian K."/>
            <person name="Babar A."/>
            <person name="Rosenke K."/>
        </authorList>
    </citation>
    <scope>NUCLEOTIDE SEQUENCE [LARGE SCALE GENOMIC DNA]</scope>
    <source>
        <strain evidence="4">CBS 101.48</strain>
    </source>
</reference>
<dbReference type="PANTHER" id="PTHR14187:SF5">
    <property type="entry name" value="HEAT SHOCK 70 KDA PROTEIN 12A"/>
    <property type="match status" value="1"/>
</dbReference>
<evidence type="ECO:0008006" key="6">
    <source>
        <dbReference type="Google" id="ProtNLM"/>
    </source>
</evidence>
<dbReference type="InParanoid" id="A0A163IQE2"/>
<dbReference type="OMA" id="CLEIDIS"/>
<dbReference type="Proteomes" id="UP000078561">
    <property type="component" value="Unassembled WGS sequence"/>
</dbReference>
<dbReference type="OrthoDB" id="2963168at2759"/>
<feature type="compositionally biased region" description="Low complexity" evidence="3">
    <location>
        <begin position="747"/>
        <end position="756"/>
    </location>
</feature>
<dbReference type="STRING" id="4829.A0A163IQE2"/>
<evidence type="ECO:0000256" key="2">
    <source>
        <dbReference type="ARBA" id="ARBA00022840"/>
    </source>
</evidence>
<protein>
    <recommendedName>
        <fullName evidence="6">Actin-like ATPase domain-containing protein</fullName>
    </recommendedName>
</protein>
<dbReference type="GO" id="GO:0140662">
    <property type="term" value="F:ATP-dependent protein folding chaperone"/>
    <property type="evidence" value="ECO:0007669"/>
    <property type="project" value="InterPro"/>
</dbReference>